<name>A0A368QWK1_SETIT</name>
<reference evidence="3" key="1">
    <citation type="journal article" date="2012" name="Nat. Biotechnol.">
        <title>Reference genome sequence of the model plant Setaria.</title>
        <authorList>
            <person name="Bennetzen J.L."/>
            <person name="Schmutz J."/>
            <person name="Wang H."/>
            <person name="Percifield R."/>
            <person name="Hawkins J."/>
            <person name="Pontaroli A.C."/>
            <person name="Estep M."/>
            <person name="Feng L."/>
            <person name="Vaughn J.N."/>
            <person name="Grimwood J."/>
            <person name="Jenkins J."/>
            <person name="Barry K."/>
            <person name="Lindquist E."/>
            <person name="Hellsten U."/>
            <person name="Deshpande S."/>
            <person name="Wang X."/>
            <person name="Wu X."/>
            <person name="Mitros T."/>
            <person name="Triplett J."/>
            <person name="Yang X."/>
            <person name="Ye C.Y."/>
            <person name="Mauro-Herrera M."/>
            <person name="Wang L."/>
            <person name="Li P."/>
            <person name="Sharma M."/>
            <person name="Sharma R."/>
            <person name="Ronald P.C."/>
            <person name="Panaud O."/>
            <person name="Kellogg E.A."/>
            <person name="Brutnell T.P."/>
            <person name="Doust A.N."/>
            <person name="Tuskan G.A."/>
            <person name="Rokhsar D."/>
            <person name="Devos K.M."/>
        </authorList>
    </citation>
    <scope>NUCLEOTIDE SEQUENCE [LARGE SCALE GENOMIC DNA]</scope>
    <source>
        <strain evidence="3">Yugu1</strain>
    </source>
</reference>
<reference evidence="3" key="2">
    <citation type="submission" date="2015-07" db="EMBL/GenBank/DDBJ databases">
        <authorList>
            <person name="Noorani M."/>
        </authorList>
    </citation>
    <scope>NUCLEOTIDE SEQUENCE</scope>
    <source>
        <strain evidence="3">Yugu1</strain>
    </source>
</reference>
<feature type="signal peptide" evidence="2">
    <location>
        <begin position="1"/>
        <end position="30"/>
    </location>
</feature>
<feature type="compositionally biased region" description="Low complexity" evidence="1">
    <location>
        <begin position="51"/>
        <end position="60"/>
    </location>
</feature>
<protein>
    <recommendedName>
        <fullName evidence="4">Phytosulfokine-alpha</fullName>
    </recommendedName>
</protein>
<feature type="compositionally biased region" description="Low complexity" evidence="1">
    <location>
        <begin position="70"/>
        <end position="81"/>
    </location>
</feature>
<sequence>MMHGRRTAAMAVACLLCMAVALLLAQGVQSRKLLWTGQEEQDPGSLGSSHGAGTAATPEPCGGGGGARGSAGSRGSAGTGEARCETARWAEMHTDYIYTQDVKHP</sequence>
<gene>
    <name evidence="3" type="ORF">SETIT_4G208400v2</name>
</gene>
<evidence type="ECO:0000256" key="1">
    <source>
        <dbReference type="SAM" id="MobiDB-lite"/>
    </source>
</evidence>
<evidence type="ECO:0008006" key="4">
    <source>
        <dbReference type="Google" id="ProtNLM"/>
    </source>
</evidence>
<accession>A0A368QWK1</accession>
<evidence type="ECO:0000256" key="2">
    <source>
        <dbReference type="SAM" id="SignalP"/>
    </source>
</evidence>
<dbReference type="KEGG" id="sita:101773253"/>
<dbReference type="AlphaFoldDB" id="A0A368QWK1"/>
<dbReference type="EMBL" id="CM003531">
    <property type="protein sequence ID" value="RCV22282.1"/>
    <property type="molecule type" value="Genomic_DNA"/>
</dbReference>
<evidence type="ECO:0000313" key="3">
    <source>
        <dbReference type="EMBL" id="RCV22282.1"/>
    </source>
</evidence>
<organism evidence="3">
    <name type="scientific">Setaria italica</name>
    <name type="common">Foxtail millet</name>
    <name type="synonym">Panicum italicum</name>
    <dbReference type="NCBI Taxonomy" id="4555"/>
    <lineage>
        <taxon>Eukaryota</taxon>
        <taxon>Viridiplantae</taxon>
        <taxon>Streptophyta</taxon>
        <taxon>Embryophyta</taxon>
        <taxon>Tracheophyta</taxon>
        <taxon>Spermatophyta</taxon>
        <taxon>Magnoliopsida</taxon>
        <taxon>Liliopsida</taxon>
        <taxon>Poales</taxon>
        <taxon>Poaceae</taxon>
        <taxon>PACMAD clade</taxon>
        <taxon>Panicoideae</taxon>
        <taxon>Panicodae</taxon>
        <taxon>Paniceae</taxon>
        <taxon>Cenchrinae</taxon>
        <taxon>Setaria</taxon>
    </lineage>
</organism>
<feature type="chain" id="PRO_5016925617" description="Phytosulfokine-alpha" evidence="2">
    <location>
        <begin position="31"/>
        <end position="105"/>
    </location>
</feature>
<keyword evidence="2" id="KW-0732">Signal</keyword>
<proteinExistence type="predicted"/>
<feature type="region of interest" description="Disordered" evidence="1">
    <location>
        <begin position="36"/>
        <end position="83"/>
    </location>
</feature>